<dbReference type="RefSeq" id="WP_004443634.1">
    <property type="nucleotide sequence ID" value="NZ_ACSJ01000001.1"/>
</dbReference>
<sequence length="325" mass="35240">MYKTCNNKCSCITCCNCKCICSKLENKISYICKNQYDFFLNKSNVQAIGLGYKEIQGILTNEKCIKVFVSQKISSNNLPSADLIPPIYNGIKTDVVKSGIFTSCGLTEKIRPVPNGYSIGPAGYKMAGTLGCIVQNPSERAYYILGTNHVLAQLGKAKISTPILQPGVLDGGSVNTDIIANLTKYIPIKFKTFFKTPENYIDAAIAEISNISLVSPKVAIINNKFKDIGIPEIGQEVFKVGRTTGYTTGRITSIDATAIIKYPDGTALFKDQILASTEVKVGDSGSILATKNLNPLGMLSSASENFAAYNDMIHITSQLQIQIVK</sequence>
<organism evidence="1 2">
    <name type="scientific">Clostridium botulinum D str. 1873</name>
    <dbReference type="NCBI Taxonomy" id="592027"/>
    <lineage>
        <taxon>Bacteria</taxon>
        <taxon>Bacillati</taxon>
        <taxon>Bacillota</taxon>
        <taxon>Clostridia</taxon>
        <taxon>Eubacteriales</taxon>
        <taxon>Clostridiaceae</taxon>
        <taxon>Clostridium</taxon>
    </lineage>
</organism>
<reference evidence="1 2" key="1">
    <citation type="submission" date="2009-10" db="EMBL/GenBank/DDBJ databases">
        <authorList>
            <person name="Shrivastava S."/>
            <person name="Brinkac L.B."/>
            <person name="Brown J.L."/>
            <person name="Bruce D.B."/>
            <person name="Detter C."/>
            <person name="Green L.D."/>
            <person name="Munk C.A."/>
            <person name="Rogers Y.C."/>
            <person name="Tapia R."/>
            <person name="Saunders E.S."/>
            <person name="Sims D.R."/>
            <person name="Smith L.A."/>
            <person name="Smith T.J."/>
            <person name="Sutton G."/>
            <person name="Brettin T."/>
        </authorList>
    </citation>
    <scope>NUCLEOTIDE SEQUENCE [LARGE SCALE GENOMIC DNA]</scope>
    <source>
        <strain evidence="2">D str. 1873</strain>
    </source>
</reference>
<proteinExistence type="predicted"/>
<dbReference type="Gene3D" id="2.40.10.10">
    <property type="entry name" value="Trypsin-like serine proteases"/>
    <property type="match status" value="1"/>
</dbReference>
<dbReference type="SUPFAM" id="SSF50494">
    <property type="entry name" value="Trypsin-like serine proteases"/>
    <property type="match status" value="1"/>
</dbReference>
<dbReference type="Proteomes" id="UP000006160">
    <property type="component" value="Unassembled WGS sequence"/>
</dbReference>
<dbReference type="AlphaFoldDB" id="A0A9P2LM30"/>
<evidence type="ECO:0008006" key="3">
    <source>
        <dbReference type="Google" id="ProtNLM"/>
    </source>
</evidence>
<dbReference type="EMBL" id="ACSJ01000001">
    <property type="protein sequence ID" value="EES92125.1"/>
    <property type="molecule type" value="Genomic_DNA"/>
</dbReference>
<evidence type="ECO:0000313" key="2">
    <source>
        <dbReference type="Proteomes" id="UP000006160"/>
    </source>
</evidence>
<accession>A0A9P2LM30</accession>
<protein>
    <recommendedName>
        <fullName evidence="3">Serine protease</fullName>
    </recommendedName>
</protein>
<dbReference type="InterPro" id="IPR009003">
    <property type="entry name" value="Peptidase_S1_PA"/>
</dbReference>
<comment type="caution">
    <text evidence="1">The sequence shown here is derived from an EMBL/GenBank/DDBJ whole genome shotgun (WGS) entry which is preliminary data.</text>
</comment>
<evidence type="ECO:0000313" key="1">
    <source>
        <dbReference type="EMBL" id="EES92125.1"/>
    </source>
</evidence>
<dbReference type="InterPro" id="IPR043504">
    <property type="entry name" value="Peptidase_S1_PA_chymotrypsin"/>
</dbReference>
<gene>
    <name evidence="1" type="ORF">CLG_B0377</name>
</gene>
<name>A0A9P2LM30_CLOBO</name>